<organism evidence="1 2">
    <name type="scientific">Rangifer tarandus platyrhynchus</name>
    <name type="common">Svalbard reindeer</name>
    <dbReference type="NCBI Taxonomy" id="3082113"/>
    <lineage>
        <taxon>Eukaryota</taxon>
        <taxon>Metazoa</taxon>
        <taxon>Chordata</taxon>
        <taxon>Craniata</taxon>
        <taxon>Vertebrata</taxon>
        <taxon>Euteleostomi</taxon>
        <taxon>Mammalia</taxon>
        <taxon>Eutheria</taxon>
        <taxon>Laurasiatheria</taxon>
        <taxon>Artiodactyla</taxon>
        <taxon>Ruminantia</taxon>
        <taxon>Pecora</taxon>
        <taxon>Cervidae</taxon>
        <taxon>Odocoileinae</taxon>
        <taxon>Rangifer</taxon>
    </lineage>
</organism>
<reference evidence="1" key="2">
    <citation type="submission" date="2025-03" db="EMBL/GenBank/DDBJ databases">
        <authorList>
            <consortium name="ELIXIR-Norway"/>
            <consortium name="Elixir Norway"/>
        </authorList>
    </citation>
    <scope>NUCLEOTIDE SEQUENCE</scope>
</reference>
<feature type="non-terminal residue" evidence="1">
    <location>
        <position position="1"/>
    </location>
</feature>
<evidence type="ECO:0000313" key="1">
    <source>
        <dbReference type="EMBL" id="CAM9658808.1"/>
    </source>
</evidence>
<accession>A0AC59YFL4</accession>
<dbReference type="Proteomes" id="UP001162501">
    <property type="component" value="Chromosome 15"/>
</dbReference>
<sequence>MTDTKLLRHSLDSAAPLKPQKRRPLGRQVSGSPGPGTAHSVRAQGGTLSGLLPTPEVRSPPLSSVSRVTFQHSSRS</sequence>
<name>A0AC59YFL4_RANTA</name>
<gene>
    <name evidence="1" type="ORF">MRATA1EN22A_LOCUS5613</name>
</gene>
<proteinExistence type="predicted"/>
<dbReference type="EMBL" id="OX596099">
    <property type="protein sequence ID" value="CAM9658808.1"/>
    <property type="molecule type" value="Genomic_DNA"/>
</dbReference>
<reference evidence="1" key="1">
    <citation type="submission" date="2023-05" db="EMBL/GenBank/DDBJ databases">
        <authorList>
            <consortium name="ELIXIR-Norway"/>
        </authorList>
    </citation>
    <scope>NUCLEOTIDE SEQUENCE</scope>
</reference>
<evidence type="ECO:0000313" key="2">
    <source>
        <dbReference type="Proteomes" id="UP001162501"/>
    </source>
</evidence>
<feature type="non-terminal residue" evidence="1">
    <location>
        <position position="76"/>
    </location>
</feature>
<protein>
    <submittedName>
        <fullName evidence="1">Uncharacterized protein</fullName>
    </submittedName>
</protein>